<protein>
    <submittedName>
        <fullName evidence="3">Uncharacterized protein</fullName>
    </submittedName>
</protein>
<feature type="compositionally biased region" description="Basic and acidic residues" evidence="2">
    <location>
        <begin position="72"/>
        <end position="85"/>
    </location>
</feature>
<dbReference type="Pfam" id="PF11069">
    <property type="entry name" value="CFAP298"/>
    <property type="match status" value="1"/>
</dbReference>
<dbReference type="PANTHER" id="PTHR13238:SF0">
    <property type="entry name" value="CILIA- AND FLAGELLA-ASSOCIATED PROTEIN 298"/>
    <property type="match status" value="1"/>
</dbReference>
<name>A0A2J8AGU6_9CHLO</name>
<comment type="similarity">
    <text evidence="1">Belongs to the CFAP298 family.</text>
</comment>
<keyword evidence="4" id="KW-1185">Reference proteome</keyword>
<proteinExistence type="inferred from homology"/>
<accession>A0A2J8AGU6</accession>
<dbReference type="OrthoDB" id="276065at2759"/>
<dbReference type="Proteomes" id="UP000236333">
    <property type="component" value="Unassembled WGS sequence"/>
</dbReference>
<gene>
    <name evidence="3" type="ORF">TSOC_001423</name>
</gene>
<evidence type="ECO:0000256" key="2">
    <source>
        <dbReference type="SAM" id="MobiDB-lite"/>
    </source>
</evidence>
<dbReference type="EMBL" id="PGGS01000023">
    <property type="protein sequence ID" value="PNH11745.1"/>
    <property type="molecule type" value="Genomic_DNA"/>
</dbReference>
<reference evidence="3 4" key="1">
    <citation type="journal article" date="2017" name="Mol. Biol. Evol.">
        <title>The 4-celled Tetrabaena socialis nuclear genome reveals the essential components for genetic control of cell number at the origin of multicellularity in the volvocine lineage.</title>
        <authorList>
            <person name="Featherston J."/>
            <person name="Arakaki Y."/>
            <person name="Hanschen E.R."/>
            <person name="Ferris P.J."/>
            <person name="Michod R.E."/>
            <person name="Olson B.J.S.C."/>
            <person name="Nozaki H."/>
            <person name="Durand P.M."/>
        </authorList>
    </citation>
    <scope>NUCLEOTIDE SEQUENCE [LARGE SCALE GENOMIC DNA]</scope>
    <source>
        <strain evidence="3 4">NIES-571</strain>
    </source>
</reference>
<feature type="region of interest" description="Disordered" evidence="2">
    <location>
        <begin position="48"/>
        <end position="91"/>
    </location>
</feature>
<dbReference type="InterPro" id="IPR021298">
    <property type="entry name" value="CFAP298"/>
</dbReference>
<evidence type="ECO:0000256" key="1">
    <source>
        <dbReference type="ARBA" id="ARBA00009619"/>
    </source>
</evidence>
<dbReference type="GO" id="GO:0003352">
    <property type="term" value="P:regulation of cilium movement"/>
    <property type="evidence" value="ECO:0007669"/>
    <property type="project" value="InterPro"/>
</dbReference>
<sequence length="277" mass="31057">MVLLHMKRSDMDQFLVETTINATVDETSRHLAEVHNLRHRIERLKAEGGELAKYGPAKRPDQQGIDQYQEAPVDKGQHYTEDPTGRRTGNACEPEVAKVLVRTLEEAAAIAHKDQVAKKVPLTVRALQEAVDNIRGAVMICYPMGLPEWDPVRQGLEDKEELAGTSYAADDLPADVASLWFAGKQMLPEKKLSEYLGRHEKTKAVVKLHKKGQGAPSREPAVDQETQKAMMAFYYKKQEEQKALVEDDDDTYTNATWANPKSLKSHFSGVQAVRLPK</sequence>
<comment type="caution">
    <text evidence="3">The sequence shown here is derived from an EMBL/GenBank/DDBJ whole genome shotgun (WGS) entry which is preliminary data.</text>
</comment>
<organism evidence="3 4">
    <name type="scientific">Tetrabaena socialis</name>
    <dbReference type="NCBI Taxonomy" id="47790"/>
    <lineage>
        <taxon>Eukaryota</taxon>
        <taxon>Viridiplantae</taxon>
        <taxon>Chlorophyta</taxon>
        <taxon>core chlorophytes</taxon>
        <taxon>Chlorophyceae</taxon>
        <taxon>CS clade</taxon>
        <taxon>Chlamydomonadales</taxon>
        <taxon>Tetrabaenaceae</taxon>
        <taxon>Tetrabaena</taxon>
    </lineage>
</organism>
<evidence type="ECO:0000313" key="3">
    <source>
        <dbReference type="EMBL" id="PNH11745.1"/>
    </source>
</evidence>
<dbReference type="PANTHER" id="PTHR13238">
    <property type="entry name" value="PROTEIN C21ORF59"/>
    <property type="match status" value="1"/>
</dbReference>
<evidence type="ECO:0000313" key="4">
    <source>
        <dbReference type="Proteomes" id="UP000236333"/>
    </source>
</evidence>
<dbReference type="AlphaFoldDB" id="A0A2J8AGU6"/>